<feature type="domain" description="D-glutamate cyclase-like C-terminal" evidence="1">
    <location>
        <begin position="49"/>
        <end position="174"/>
    </location>
</feature>
<dbReference type="Gene3D" id="3.90.1640.20">
    <property type="entry name" value="TON_0340"/>
    <property type="match status" value="1"/>
</dbReference>
<feature type="non-terminal residue" evidence="2">
    <location>
        <position position="176"/>
    </location>
</feature>
<reference evidence="2" key="1">
    <citation type="submission" date="2018-05" db="EMBL/GenBank/DDBJ databases">
        <authorList>
            <person name="Lanie J.A."/>
            <person name="Ng W.-L."/>
            <person name="Kazmierczak K.M."/>
            <person name="Andrzejewski T.M."/>
            <person name="Davidsen T.M."/>
            <person name="Wayne K.J."/>
            <person name="Tettelin H."/>
            <person name="Glass J.I."/>
            <person name="Rusch D."/>
            <person name="Podicherti R."/>
            <person name="Tsui H.-C.T."/>
            <person name="Winkler M.E."/>
        </authorList>
    </citation>
    <scope>NUCLEOTIDE SEQUENCE</scope>
</reference>
<protein>
    <recommendedName>
        <fullName evidence="1">D-glutamate cyclase-like C-terminal domain-containing protein</fullName>
    </recommendedName>
</protein>
<proteinExistence type="predicted"/>
<evidence type="ECO:0000259" key="1">
    <source>
        <dbReference type="Pfam" id="PF14336"/>
    </source>
</evidence>
<dbReference type="Pfam" id="PF14336">
    <property type="entry name" value="GLUCM-like_C"/>
    <property type="match status" value="1"/>
</dbReference>
<dbReference type="EMBL" id="UINC01150358">
    <property type="protein sequence ID" value="SVD43351.1"/>
    <property type="molecule type" value="Genomic_DNA"/>
</dbReference>
<dbReference type="AlphaFoldDB" id="A0A382VBU5"/>
<sequence>MDNALAAEQIDRLVTCDLNVRSFFPALYEAARSAQGGPLCQGAADRLHNAFANSSAGPVLFITGFYSPVLGVGEQDGPVGTAYLARVLEQAYGAVPVVVTDTGQIHLVTQTLRGGGFNVIGLETALESARIGKGKAASVIDFPVRLDDASREAQRLLDMLEPRAIIAIERPGRNVA</sequence>
<name>A0A382VBU5_9ZZZZ</name>
<evidence type="ECO:0000313" key="2">
    <source>
        <dbReference type="EMBL" id="SVD43351.1"/>
    </source>
</evidence>
<dbReference type="InterPro" id="IPR025504">
    <property type="entry name" value="GLUCM_C"/>
</dbReference>
<accession>A0A382VBU5</accession>
<organism evidence="2">
    <name type="scientific">marine metagenome</name>
    <dbReference type="NCBI Taxonomy" id="408172"/>
    <lineage>
        <taxon>unclassified sequences</taxon>
        <taxon>metagenomes</taxon>
        <taxon>ecological metagenomes</taxon>
    </lineage>
</organism>
<gene>
    <name evidence="2" type="ORF">METZ01_LOCUS396205</name>
</gene>